<proteinExistence type="predicted"/>
<comment type="caution">
    <text evidence="1">The sequence shown here is derived from an EMBL/GenBank/DDBJ whole genome shotgun (WGS) entry which is preliminary data.</text>
</comment>
<reference evidence="1 2" key="1">
    <citation type="journal article" date="2020" name="Cell">
        <title>Large-Scale Comparative Analyses of Tick Genomes Elucidate Their Genetic Diversity and Vector Capacities.</title>
        <authorList>
            <consortium name="Tick Genome and Microbiome Consortium (TIGMIC)"/>
            <person name="Jia N."/>
            <person name="Wang J."/>
            <person name="Shi W."/>
            <person name="Du L."/>
            <person name="Sun Y."/>
            <person name="Zhan W."/>
            <person name="Jiang J.F."/>
            <person name="Wang Q."/>
            <person name="Zhang B."/>
            <person name="Ji P."/>
            <person name="Bell-Sakyi L."/>
            <person name="Cui X.M."/>
            <person name="Yuan T.T."/>
            <person name="Jiang B.G."/>
            <person name="Yang W.F."/>
            <person name="Lam T.T."/>
            <person name="Chang Q.C."/>
            <person name="Ding S.J."/>
            <person name="Wang X.J."/>
            <person name="Zhu J.G."/>
            <person name="Ruan X.D."/>
            <person name="Zhao L."/>
            <person name="Wei J.T."/>
            <person name="Ye R.Z."/>
            <person name="Que T.C."/>
            <person name="Du C.H."/>
            <person name="Zhou Y.H."/>
            <person name="Cheng J.X."/>
            <person name="Dai P.F."/>
            <person name="Guo W.B."/>
            <person name="Han X.H."/>
            <person name="Huang E.J."/>
            <person name="Li L.F."/>
            <person name="Wei W."/>
            <person name="Gao Y.C."/>
            <person name="Liu J.Z."/>
            <person name="Shao H.Z."/>
            <person name="Wang X."/>
            <person name="Wang C.C."/>
            <person name="Yang T.C."/>
            <person name="Huo Q.B."/>
            <person name="Li W."/>
            <person name="Chen H.Y."/>
            <person name="Chen S.E."/>
            <person name="Zhou L.G."/>
            <person name="Ni X.B."/>
            <person name="Tian J.H."/>
            <person name="Sheng Y."/>
            <person name="Liu T."/>
            <person name="Pan Y.S."/>
            <person name="Xia L.Y."/>
            <person name="Li J."/>
            <person name="Zhao F."/>
            <person name="Cao W.C."/>
        </authorList>
    </citation>
    <scope>NUCLEOTIDE SEQUENCE [LARGE SCALE GENOMIC DNA]</scope>
    <source>
        <strain evidence="1">HaeL-2018</strain>
    </source>
</reference>
<organism evidence="1 2">
    <name type="scientific">Haemaphysalis longicornis</name>
    <name type="common">Bush tick</name>
    <dbReference type="NCBI Taxonomy" id="44386"/>
    <lineage>
        <taxon>Eukaryota</taxon>
        <taxon>Metazoa</taxon>
        <taxon>Ecdysozoa</taxon>
        <taxon>Arthropoda</taxon>
        <taxon>Chelicerata</taxon>
        <taxon>Arachnida</taxon>
        <taxon>Acari</taxon>
        <taxon>Parasitiformes</taxon>
        <taxon>Ixodida</taxon>
        <taxon>Ixodoidea</taxon>
        <taxon>Ixodidae</taxon>
        <taxon>Haemaphysalinae</taxon>
        <taxon>Haemaphysalis</taxon>
    </lineage>
</organism>
<dbReference type="EMBL" id="JABSTR010000007">
    <property type="protein sequence ID" value="KAH9375534.1"/>
    <property type="molecule type" value="Genomic_DNA"/>
</dbReference>
<accession>A0A9J6GAX3</accession>
<gene>
    <name evidence="1" type="ORF">HPB48_014915</name>
</gene>
<evidence type="ECO:0000313" key="2">
    <source>
        <dbReference type="Proteomes" id="UP000821853"/>
    </source>
</evidence>
<dbReference type="Proteomes" id="UP000821853">
    <property type="component" value="Chromosome 5"/>
</dbReference>
<evidence type="ECO:0000313" key="1">
    <source>
        <dbReference type="EMBL" id="KAH9375534.1"/>
    </source>
</evidence>
<name>A0A9J6GAX3_HAELO</name>
<keyword evidence="2" id="KW-1185">Reference proteome</keyword>
<dbReference type="VEuPathDB" id="VectorBase:HLOH_060079"/>
<protein>
    <submittedName>
        <fullName evidence="1">Uncharacterized protein</fullName>
    </submittedName>
</protein>
<sequence>MPNGGYRCSSVWGRSVEKAAEDGNLVLVINLTLATRLSSAPRQRDTIPDLTWVTTNAVVNWWRNLSMRFVTTTLYGFSSAVLLVPHSLRNN</sequence>
<dbReference type="AlphaFoldDB" id="A0A9J6GAX3"/>